<accession>A0A015MA30</accession>
<name>A0A015MA30_RHIIW</name>
<dbReference type="OrthoDB" id="2215036at2759"/>
<dbReference type="InterPro" id="IPR011989">
    <property type="entry name" value="ARM-like"/>
</dbReference>
<organism evidence="2 3">
    <name type="scientific">Rhizophagus irregularis (strain DAOM 197198w)</name>
    <name type="common">Glomus intraradices</name>
    <dbReference type="NCBI Taxonomy" id="1432141"/>
    <lineage>
        <taxon>Eukaryota</taxon>
        <taxon>Fungi</taxon>
        <taxon>Fungi incertae sedis</taxon>
        <taxon>Mucoromycota</taxon>
        <taxon>Glomeromycotina</taxon>
        <taxon>Glomeromycetes</taxon>
        <taxon>Glomerales</taxon>
        <taxon>Glomeraceae</taxon>
        <taxon>Rhizophagus</taxon>
    </lineage>
</organism>
<evidence type="ECO:0000259" key="1">
    <source>
        <dbReference type="Pfam" id="PF19273"/>
    </source>
</evidence>
<dbReference type="EMBL" id="JEMT01023819">
    <property type="protein sequence ID" value="EXX63678.1"/>
    <property type="molecule type" value="Genomic_DNA"/>
</dbReference>
<feature type="domain" description="Exportin-5 C-terminal" evidence="1">
    <location>
        <begin position="2"/>
        <end position="238"/>
    </location>
</feature>
<dbReference type="STRING" id="1432141.A0A015MA30"/>
<dbReference type="Pfam" id="PF19273">
    <property type="entry name" value="Exportin-5"/>
    <property type="match status" value="1"/>
</dbReference>
<keyword evidence="3" id="KW-1185">Reference proteome</keyword>
<sequence length="298" mass="34201">MKPYILNCPTPSILSSFLPQLFKYMDEKLSKEWNDLIINGVHISTLEEASAFEQSSLDINSNEFEEIFNEKVLRDLTRAYVDLLEPIFGSGASKNDELKEYMLDYMPITEYLLRSLCHLMTCKDSVSCIRTTQLCVRILPSLIKREALREFVGKELLSSALQALHDGYHKESHPVIISLITDIYIDLRPISTIPFETFANLLNMDYGKLQKFEVDLSRASELKIRKNIVKKFLEGITGVSKGEWFKINITGEQKSTKRTLAGNYIKPKIGVLDVDDPTGLRNDRVFLRVLKDCFVKKF</sequence>
<reference evidence="2 3" key="1">
    <citation type="submission" date="2014-02" db="EMBL/GenBank/DDBJ databases">
        <title>Single nucleus genome sequencing reveals high similarity among nuclei of an endomycorrhizal fungus.</title>
        <authorList>
            <person name="Lin K."/>
            <person name="Geurts R."/>
            <person name="Zhang Z."/>
            <person name="Limpens E."/>
            <person name="Saunders D.G."/>
            <person name="Mu D."/>
            <person name="Pang E."/>
            <person name="Cao H."/>
            <person name="Cha H."/>
            <person name="Lin T."/>
            <person name="Zhou Q."/>
            <person name="Shang Y."/>
            <person name="Li Y."/>
            <person name="Ivanov S."/>
            <person name="Sharma T."/>
            <person name="Velzen R.V."/>
            <person name="Ruijter N.D."/>
            <person name="Aanen D.K."/>
            <person name="Win J."/>
            <person name="Kamoun S."/>
            <person name="Bisseling T."/>
            <person name="Huang S."/>
        </authorList>
    </citation>
    <scope>NUCLEOTIDE SEQUENCE [LARGE SCALE GENOMIC DNA]</scope>
    <source>
        <strain evidence="3">DAOM197198w</strain>
    </source>
</reference>
<evidence type="ECO:0000313" key="3">
    <source>
        <dbReference type="Proteomes" id="UP000022910"/>
    </source>
</evidence>
<proteinExistence type="predicted"/>
<dbReference type="InterPro" id="IPR045478">
    <property type="entry name" value="Exportin-5_C"/>
</dbReference>
<comment type="caution">
    <text evidence="2">The sequence shown here is derived from an EMBL/GenBank/DDBJ whole genome shotgun (WGS) entry which is preliminary data.</text>
</comment>
<evidence type="ECO:0000313" key="2">
    <source>
        <dbReference type="EMBL" id="EXX63678.1"/>
    </source>
</evidence>
<gene>
    <name evidence="2" type="ORF">RirG_150120</name>
</gene>
<dbReference type="HOGENOM" id="CLU_934309_0_0_1"/>
<dbReference type="OMA" id="GYHKESH"/>
<dbReference type="Gene3D" id="1.25.10.10">
    <property type="entry name" value="Leucine-rich Repeat Variant"/>
    <property type="match status" value="1"/>
</dbReference>
<dbReference type="AlphaFoldDB" id="A0A015MA30"/>
<protein>
    <recommendedName>
        <fullName evidence="1">Exportin-5 C-terminal domain-containing protein</fullName>
    </recommendedName>
</protein>
<dbReference type="Proteomes" id="UP000022910">
    <property type="component" value="Unassembled WGS sequence"/>
</dbReference>